<dbReference type="InterPro" id="IPR033120">
    <property type="entry name" value="HOTDOG_ACOT"/>
</dbReference>
<dbReference type="InterPro" id="IPR006683">
    <property type="entry name" value="Thioestr_dom"/>
</dbReference>
<comment type="caution">
    <text evidence="2">The sequence shown here is derived from an EMBL/GenBank/DDBJ whole genome shotgun (WGS) entry which is preliminary data.</text>
</comment>
<accession>A0A7K4NPZ2</accession>
<dbReference type="EMBL" id="JACASX010000003">
    <property type="protein sequence ID" value="NWK05124.1"/>
    <property type="molecule type" value="Genomic_DNA"/>
</dbReference>
<feature type="domain" description="HotDog ACOT-type" evidence="1">
    <location>
        <begin position="4"/>
        <end position="129"/>
    </location>
</feature>
<dbReference type="Pfam" id="PF03061">
    <property type="entry name" value="4HBT"/>
    <property type="match status" value="1"/>
</dbReference>
<protein>
    <submittedName>
        <fullName evidence="2">3-aminobutyryl-CoA ammonia lyase</fullName>
    </submittedName>
</protein>
<dbReference type="GO" id="GO:0016829">
    <property type="term" value="F:lyase activity"/>
    <property type="evidence" value="ECO:0007669"/>
    <property type="project" value="UniProtKB-KW"/>
</dbReference>
<name>A0A7K4NPZ2_9ARCH</name>
<organism evidence="2 3">
    <name type="scientific">Marine Group I thaumarchaeote</name>
    <dbReference type="NCBI Taxonomy" id="2511932"/>
    <lineage>
        <taxon>Archaea</taxon>
        <taxon>Nitrososphaerota</taxon>
        <taxon>Marine Group I</taxon>
    </lineage>
</organism>
<reference evidence="2 3" key="1">
    <citation type="journal article" date="2019" name="Environ. Microbiol.">
        <title>Genomics insights into ecotype formation of ammonia-oxidizing archaea in the deep ocean.</title>
        <authorList>
            <person name="Wang Y."/>
            <person name="Huang J.M."/>
            <person name="Cui G.J."/>
            <person name="Nunoura T."/>
            <person name="Takaki Y."/>
            <person name="Li W.L."/>
            <person name="Li J."/>
            <person name="Gao Z.M."/>
            <person name="Takai K."/>
            <person name="Zhang A.Q."/>
            <person name="Stepanauskas R."/>
        </authorList>
    </citation>
    <scope>NUCLEOTIDE SEQUENCE [LARGE SCALE GENOMIC DNA]</scope>
    <source>
        <strain evidence="2 3">F20</strain>
    </source>
</reference>
<proteinExistence type="predicted"/>
<keyword evidence="2" id="KW-0456">Lyase</keyword>
<sequence>MTVSYPEARLRIRMSSSDAHYAGNLVAGAKILSLFGDVATELTIRHDGDEGLLRAYDQVEFLAPVYSGDFIEVTGRIVKVGNTSRKITFEAYKVIASIRGDAQVSACEVLDPPILVAKASATCVVTKEKQKKQS</sequence>
<evidence type="ECO:0000313" key="2">
    <source>
        <dbReference type="EMBL" id="NWK05124.1"/>
    </source>
</evidence>
<dbReference type="PROSITE" id="PS51770">
    <property type="entry name" value="HOTDOG_ACOT"/>
    <property type="match status" value="1"/>
</dbReference>
<gene>
    <name evidence="2" type="ORF">HX833_03410</name>
</gene>
<dbReference type="Gene3D" id="3.10.129.10">
    <property type="entry name" value="Hotdog Thioesterase"/>
    <property type="match status" value="1"/>
</dbReference>
<dbReference type="InterPro" id="IPR029069">
    <property type="entry name" value="HotDog_dom_sf"/>
</dbReference>
<dbReference type="AlphaFoldDB" id="A0A7K4NPZ2"/>
<evidence type="ECO:0000313" key="3">
    <source>
        <dbReference type="Proteomes" id="UP000526196"/>
    </source>
</evidence>
<evidence type="ECO:0000259" key="1">
    <source>
        <dbReference type="PROSITE" id="PS51770"/>
    </source>
</evidence>
<dbReference type="Proteomes" id="UP000526196">
    <property type="component" value="Unassembled WGS sequence"/>
</dbReference>
<dbReference type="SUPFAM" id="SSF54637">
    <property type="entry name" value="Thioesterase/thiol ester dehydrase-isomerase"/>
    <property type="match status" value="1"/>
</dbReference>